<keyword evidence="2" id="KW-1185">Reference proteome</keyword>
<sequence>YVVSQANGITQMDFPLHWMPNLQTVVREGMFAVVDDLKSGGGQTWRMERIEQEREASPRPDSKLGVLLAGCSVVAGGSDMRAKADLRSLEPEVVPAEVGPKRSLKVRVGVISPLWTFCGYVPGLFGVSPRVSVFDGSNLDAGVDFPLHWMPNLQTVVREGMFAVVDGMDLPVRLTDLKSGGGQTWRMERIEQEREASPVDACPLKLCRNIFGRVDSHLHWSPD</sequence>
<protein>
    <submittedName>
        <fullName evidence="1">Uncharacterized protein</fullName>
    </submittedName>
</protein>
<comment type="caution">
    <text evidence="1">The sequence shown here is derived from an EMBL/GenBank/DDBJ whole genome shotgun (WGS) entry which is preliminary data.</text>
</comment>
<organism evidence="1 2">
    <name type="scientific">Brassica napus</name>
    <name type="common">Rape</name>
    <dbReference type="NCBI Taxonomy" id="3708"/>
    <lineage>
        <taxon>Eukaryota</taxon>
        <taxon>Viridiplantae</taxon>
        <taxon>Streptophyta</taxon>
        <taxon>Embryophyta</taxon>
        <taxon>Tracheophyta</taxon>
        <taxon>Spermatophyta</taxon>
        <taxon>Magnoliopsida</taxon>
        <taxon>eudicotyledons</taxon>
        <taxon>Gunneridae</taxon>
        <taxon>Pentapetalae</taxon>
        <taxon>rosids</taxon>
        <taxon>malvids</taxon>
        <taxon>Brassicales</taxon>
        <taxon>Brassicaceae</taxon>
        <taxon>Brassiceae</taxon>
        <taxon>Brassica</taxon>
    </lineage>
</organism>
<proteinExistence type="predicted"/>
<accession>A0ABQ8BCM6</accession>
<name>A0ABQ8BCM6_BRANA</name>
<dbReference type="Proteomes" id="UP000824890">
    <property type="component" value="Unassembled WGS sequence"/>
</dbReference>
<feature type="non-terminal residue" evidence="1">
    <location>
        <position position="1"/>
    </location>
</feature>
<dbReference type="EMBL" id="JAGKQM010000011">
    <property type="protein sequence ID" value="KAH0902005.1"/>
    <property type="molecule type" value="Genomic_DNA"/>
</dbReference>
<evidence type="ECO:0000313" key="1">
    <source>
        <dbReference type="EMBL" id="KAH0902005.1"/>
    </source>
</evidence>
<reference evidence="1 2" key="1">
    <citation type="submission" date="2021-05" db="EMBL/GenBank/DDBJ databases">
        <title>Genome Assembly of Synthetic Allotetraploid Brassica napus Reveals Homoeologous Exchanges between Subgenomes.</title>
        <authorList>
            <person name="Davis J.T."/>
        </authorList>
    </citation>
    <scope>NUCLEOTIDE SEQUENCE [LARGE SCALE GENOMIC DNA]</scope>
    <source>
        <strain evidence="2">cv. Da-Ae</strain>
        <tissue evidence="1">Seedling</tissue>
    </source>
</reference>
<evidence type="ECO:0000313" key="2">
    <source>
        <dbReference type="Proteomes" id="UP000824890"/>
    </source>
</evidence>
<gene>
    <name evidence="1" type="ORF">HID58_041508</name>
</gene>